<dbReference type="InterPro" id="IPR043129">
    <property type="entry name" value="ATPase_NBD"/>
</dbReference>
<evidence type="ECO:0000256" key="11">
    <source>
        <dbReference type="ARBA" id="ARBA00022840"/>
    </source>
</evidence>
<keyword evidence="8 16" id="KW-0808">Transferase</keyword>
<comment type="subunit">
    <text evidence="5 16">Homodimer.</text>
</comment>
<sequence length="231" mass="25419">MYLLLDIGNSRTKAVIYENGKFTLLSDLNLQSIAPYRFIAVYVACVGFDEHVEQLQHTLGLTHLPWYRLVSQTAAFGVVNRYATPERLGVDRWLAILGADSLLQTKNLMIVDAGTALTIDWLDKSQQHQGGWIIPGLRLQQEAVIKNTARVGSTPDDSQELILGVNTQDCVKNGALAALCGAIRAGWQLKPTDVIFLTGGDSPKLAQYLSDLPVQLDPLLIFRGIARYIAT</sequence>
<evidence type="ECO:0000256" key="3">
    <source>
        <dbReference type="ARBA" id="ARBA00004496"/>
    </source>
</evidence>
<keyword evidence="9 16" id="KW-0547">Nucleotide-binding</keyword>
<evidence type="ECO:0000256" key="16">
    <source>
        <dbReference type="HAMAP-Rule" id="MF_01274"/>
    </source>
</evidence>
<keyword evidence="11 16" id="KW-0067">ATP-binding</keyword>
<feature type="active site" description="Proton acceptor" evidence="16">
    <location>
        <position position="91"/>
    </location>
</feature>
<keyword evidence="16" id="KW-0479">Metal-binding</keyword>
<feature type="binding site" evidence="16">
    <location>
        <position position="167"/>
    </location>
    <ligand>
        <name>substrate</name>
    </ligand>
</feature>
<feature type="binding site" evidence="16">
    <location>
        <begin position="6"/>
        <end position="13"/>
    </location>
    <ligand>
        <name>ATP</name>
        <dbReference type="ChEBI" id="CHEBI:30616"/>
    </ligand>
</feature>
<comment type="cofactor">
    <cofactor evidence="2">
        <name>K(+)</name>
        <dbReference type="ChEBI" id="CHEBI:29103"/>
    </cofactor>
</comment>
<comment type="caution">
    <text evidence="17">The sequence shown here is derived from an EMBL/GenBank/DDBJ whole genome shotgun (WGS) entry which is preliminary data.</text>
</comment>
<dbReference type="CDD" id="cd24015">
    <property type="entry name" value="ASKHA_NBD_PanK-III"/>
    <property type="match status" value="1"/>
</dbReference>
<dbReference type="PANTHER" id="PTHR34265:SF1">
    <property type="entry name" value="TYPE III PANTOTHENATE KINASE"/>
    <property type="match status" value="1"/>
</dbReference>
<feature type="binding site" evidence="16">
    <location>
        <position position="115"/>
    </location>
    <ligand>
        <name>ATP</name>
        <dbReference type="ChEBI" id="CHEBI:30616"/>
    </ligand>
</feature>
<evidence type="ECO:0000256" key="4">
    <source>
        <dbReference type="ARBA" id="ARBA00005225"/>
    </source>
</evidence>
<comment type="similarity">
    <text evidence="14 16">Belongs to the type III pantothenate kinase family.</text>
</comment>
<dbReference type="SUPFAM" id="SSF53067">
    <property type="entry name" value="Actin-like ATPase domain"/>
    <property type="match status" value="2"/>
</dbReference>
<evidence type="ECO:0000256" key="8">
    <source>
        <dbReference type="ARBA" id="ARBA00022679"/>
    </source>
</evidence>
<dbReference type="EC" id="2.7.1.33" evidence="6 16"/>
<accession>A0ABS8C7H9</accession>
<evidence type="ECO:0000256" key="14">
    <source>
        <dbReference type="ARBA" id="ARBA00038036"/>
    </source>
</evidence>
<dbReference type="Proteomes" id="UP000633814">
    <property type="component" value="Unassembled WGS sequence"/>
</dbReference>
<keyword evidence="18" id="KW-1185">Reference proteome</keyword>
<keyword evidence="10 16" id="KW-0418">Kinase</keyword>
<dbReference type="Gene3D" id="3.30.420.40">
    <property type="match status" value="2"/>
</dbReference>
<comment type="function">
    <text evidence="16">Catalyzes the phosphorylation of pantothenate (Pan), the first step in CoA biosynthesis.</text>
</comment>
<dbReference type="PANTHER" id="PTHR34265">
    <property type="entry name" value="TYPE III PANTOTHENATE KINASE"/>
    <property type="match status" value="1"/>
</dbReference>
<evidence type="ECO:0000256" key="13">
    <source>
        <dbReference type="ARBA" id="ARBA00022993"/>
    </source>
</evidence>
<feature type="binding site" evidence="16">
    <location>
        <position position="112"/>
    </location>
    <ligand>
        <name>K(+)</name>
        <dbReference type="ChEBI" id="CHEBI:29103"/>
    </ligand>
</feature>
<gene>
    <name evidence="16" type="primary">coaX</name>
    <name evidence="17" type="ORF">JAO78_015900</name>
</gene>
<organism evidence="17 18">
    <name type="scientific">Alishewanella maricola</name>
    <dbReference type="NCBI Taxonomy" id="2795740"/>
    <lineage>
        <taxon>Bacteria</taxon>
        <taxon>Pseudomonadati</taxon>
        <taxon>Pseudomonadota</taxon>
        <taxon>Gammaproteobacteria</taxon>
        <taxon>Alteromonadales</taxon>
        <taxon>Alteromonadaceae</taxon>
        <taxon>Alishewanella</taxon>
    </lineage>
</organism>
<feature type="binding site" evidence="16">
    <location>
        <position position="82"/>
    </location>
    <ligand>
        <name>substrate</name>
    </ligand>
</feature>
<comment type="pathway">
    <text evidence="4 16">Cofactor biosynthesis; coenzyme A biosynthesis; CoA from (R)-pantothenate: step 1/5.</text>
</comment>
<name>A0ABS8C7H9_9ALTE</name>
<evidence type="ECO:0000256" key="9">
    <source>
        <dbReference type="ARBA" id="ARBA00022741"/>
    </source>
</evidence>
<dbReference type="RefSeq" id="WP_226752344.1">
    <property type="nucleotide sequence ID" value="NZ_JAEINI020000018.1"/>
</dbReference>
<evidence type="ECO:0000256" key="5">
    <source>
        <dbReference type="ARBA" id="ARBA00011738"/>
    </source>
</evidence>
<evidence type="ECO:0000313" key="17">
    <source>
        <dbReference type="EMBL" id="MCB5228289.1"/>
    </source>
</evidence>
<reference evidence="17 18" key="1">
    <citation type="submission" date="2021-10" db="EMBL/GenBank/DDBJ databases">
        <title>Alishewanella koreense sp. nov. isolated from seawater of southwestern coast in South Korea and the proposal for the reclassification of Rheinheimera perlucida and Rheinheimera tuosuensis as Arsukibacterium perlucida and Arsukibacterium tuosuensis.</title>
        <authorList>
            <person name="Kim K.H."/>
            <person name="Ruan W."/>
            <person name="Kim K.R."/>
            <person name="Baek J.H."/>
            <person name="Jeon C.O."/>
        </authorList>
    </citation>
    <scope>NUCLEOTIDE SEQUENCE [LARGE SCALE GENOMIC DNA]</scope>
    <source>
        <strain evidence="17 18">16-MA</strain>
    </source>
</reference>
<protein>
    <recommendedName>
        <fullName evidence="15 16">Type III pantothenate kinase</fullName>
        <ecNumber evidence="6 16">2.7.1.33</ecNumber>
    </recommendedName>
    <alternativeName>
        <fullName evidence="16">PanK-III</fullName>
    </alternativeName>
    <alternativeName>
        <fullName evidence="16">Pantothenic acid kinase</fullName>
    </alternativeName>
</protein>
<keyword evidence="13 16" id="KW-0173">Coenzyme A biosynthesis</keyword>
<comment type="catalytic activity">
    <reaction evidence="1 16">
        <text>(R)-pantothenate + ATP = (R)-4'-phosphopantothenate + ADP + H(+)</text>
        <dbReference type="Rhea" id="RHEA:16373"/>
        <dbReference type="ChEBI" id="CHEBI:10986"/>
        <dbReference type="ChEBI" id="CHEBI:15378"/>
        <dbReference type="ChEBI" id="CHEBI:29032"/>
        <dbReference type="ChEBI" id="CHEBI:30616"/>
        <dbReference type="ChEBI" id="CHEBI:456216"/>
        <dbReference type="EC" id="2.7.1.33"/>
    </reaction>
</comment>
<evidence type="ECO:0000256" key="6">
    <source>
        <dbReference type="ARBA" id="ARBA00012102"/>
    </source>
</evidence>
<feature type="binding site" evidence="16">
    <location>
        <begin position="89"/>
        <end position="92"/>
    </location>
    <ligand>
        <name>substrate</name>
    </ligand>
</feature>
<evidence type="ECO:0000256" key="2">
    <source>
        <dbReference type="ARBA" id="ARBA00001958"/>
    </source>
</evidence>
<evidence type="ECO:0000256" key="15">
    <source>
        <dbReference type="ARBA" id="ARBA00040883"/>
    </source>
</evidence>
<proteinExistence type="inferred from homology"/>
<dbReference type="EMBL" id="JAEINI020000018">
    <property type="protein sequence ID" value="MCB5228289.1"/>
    <property type="molecule type" value="Genomic_DNA"/>
</dbReference>
<evidence type="ECO:0000256" key="1">
    <source>
        <dbReference type="ARBA" id="ARBA00001206"/>
    </source>
</evidence>
<evidence type="ECO:0000256" key="12">
    <source>
        <dbReference type="ARBA" id="ARBA00022958"/>
    </source>
</evidence>
<dbReference type="Pfam" id="PF03309">
    <property type="entry name" value="Pan_kinase"/>
    <property type="match status" value="1"/>
</dbReference>
<dbReference type="NCBIfam" id="TIGR00671">
    <property type="entry name" value="baf"/>
    <property type="match status" value="1"/>
</dbReference>
<evidence type="ECO:0000313" key="18">
    <source>
        <dbReference type="Proteomes" id="UP000633814"/>
    </source>
</evidence>
<keyword evidence="7 16" id="KW-0963">Cytoplasm</keyword>
<comment type="subcellular location">
    <subcellularLocation>
        <location evidence="3 16">Cytoplasm</location>
    </subcellularLocation>
</comment>
<keyword evidence="12 16" id="KW-0630">Potassium</keyword>
<dbReference type="GO" id="GO:0004594">
    <property type="term" value="F:pantothenate kinase activity"/>
    <property type="evidence" value="ECO:0007669"/>
    <property type="project" value="UniProtKB-EC"/>
</dbReference>
<evidence type="ECO:0000256" key="7">
    <source>
        <dbReference type="ARBA" id="ARBA00022490"/>
    </source>
</evidence>
<evidence type="ECO:0000256" key="10">
    <source>
        <dbReference type="ARBA" id="ARBA00022777"/>
    </source>
</evidence>
<dbReference type="HAMAP" id="MF_01274">
    <property type="entry name" value="Pantothen_kinase_3"/>
    <property type="match status" value="1"/>
</dbReference>
<dbReference type="InterPro" id="IPR004619">
    <property type="entry name" value="Type_III_PanK"/>
</dbReference>
<comment type="cofactor">
    <cofactor evidence="16">
        <name>NH4(+)</name>
        <dbReference type="ChEBI" id="CHEBI:28938"/>
    </cofactor>
    <cofactor evidence="16">
        <name>K(+)</name>
        <dbReference type="ChEBI" id="CHEBI:29103"/>
    </cofactor>
    <text evidence="16">A monovalent cation. Ammonium or potassium.</text>
</comment>